<evidence type="ECO:0000256" key="1">
    <source>
        <dbReference type="ARBA" id="ARBA00004127"/>
    </source>
</evidence>
<evidence type="ECO:0000256" key="6">
    <source>
        <dbReference type="ARBA" id="ARBA00023170"/>
    </source>
</evidence>
<feature type="domain" description="Methuselah N-terminal" evidence="9">
    <location>
        <begin position="156"/>
        <end position="243"/>
    </location>
</feature>
<keyword evidence="3" id="KW-0812">Transmembrane</keyword>
<evidence type="ECO:0000259" key="9">
    <source>
        <dbReference type="Pfam" id="PF06652"/>
    </source>
</evidence>
<dbReference type="STRING" id="104452.A0A0L7KV86"/>
<evidence type="ECO:0000256" key="3">
    <source>
        <dbReference type="ARBA" id="ARBA00022692"/>
    </source>
</evidence>
<dbReference type="SUPFAM" id="SSF63877">
    <property type="entry name" value="Methuselah ectodomain"/>
    <property type="match status" value="1"/>
</dbReference>
<feature type="non-terminal residue" evidence="10">
    <location>
        <position position="281"/>
    </location>
</feature>
<dbReference type="GO" id="GO:0012505">
    <property type="term" value="C:endomembrane system"/>
    <property type="evidence" value="ECO:0007669"/>
    <property type="project" value="UniProtKB-SubCell"/>
</dbReference>
<feature type="signal peptide" evidence="8">
    <location>
        <begin position="1"/>
        <end position="16"/>
    </location>
</feature>
<dbReference type="AlphaFoldDB" id="A0A0L7KV86"/>
<comment type="caution">
    <text evidence="10">The sequence shown here is derived from an EMBL/GenBank/DDBJ whole genome shotgun (WGS) entry which is preliminary data.</text>
</comment>
<comment type="similarity">
    <text evidence="2">Belongs to the G-protein coupled receptor 2 family. Mth subfamily.</text>
</comment>
<gene>
    <name evidence="10" type="ORF">OBRU01_20397</name>
</gene>
<dbReference type="InterPro" id="IPR010596">
    <property type="entry name" value="Methuselah_N_dom"/>
</dbReference>
<dbReference type="Pfam" id="PF06652">
    <property type="entry name" value="Methuselah_N"/>
    <property type="match status" value="1"/>
</dbReference>
<protein>
    <submittedName>
        <fullName evidence="10">Methuselah-like protein 10</fullName>
    </submittedName>
</protein>
<keyword evidence="4" id="KW-1133">Transmembrane helix</keyword>
<accession>A0A0L7KV86</accession>
<keyword evidence="4" id="KW-0472">Membrane</keyword>
<name>A0A0L7KV86_OPEBR</name>
<sequence length="281" mass="31935">MLPKLVFISLILKVSCDDFQKIETRSPNLCKTNCVNKCCPIGMVYSKLKISSKEKKVGMCVPMKVNDTDLLLGQKHFLYHTVFLNDNTEYTKDRGESVFLKDKFRIISGINCGTKPRNYYRSHRPFYILEITYAAEVPAPGAFIWRSKYGYLCRPCSDINSVDITNGDAFRDGTVFKDGVTYLPKYVFAKNVSGEMKTFGCLCEVKNCFRKCCPIGSVMHIKSKSCVPEPETDELLNKGLDLHFFSSFKKNVGVASSYFAMVHGLPGCPIYREIEKWYIQG</sequence>
<keyword evidence="8" id="KW-0732">Signal</keyword>
<organism evidence="10 11">
    <name type="scientific">Operophtera brumata</name>
    <name type="common">Winter moth</name>
    <name type="synonym">Phalaena brumata</name>
    <dbReference type="NCBI Taxonomy" id="104452"/>
    <lineage>
        <taxon>Eukaryota</taxon>
        <taxon>Metazoa</taxon>
        <taxon>Ecdysozoa</taxon>
        <taxon>Arthropoda</taxon>
        <taxon>Hexapoda</taxon>
        <taxon>Insecta</taxon>
        <taxon>Pterygota</taxon>
        <taxon>Neoptera</taxon>
        <taxon>Endopterygota</taxon>
        <taxon>Lepidoptera</taxon>
        <taxon>Glossata</taxon>
        <taxon>Ditrysia</taxon>
        <taxon>Geometroidea</taxon>
        <taxon>Geometridae</taxon>
        <taxon>Larentiinae</taxon>
        <taxon>Operophtera</taxon>
    </lineage>
</organism>
<evidence type="ECO:0000256" key="5">
    <source>
        <dbReference type="ARBA" id="ARBA00023040"/>
    </source>
</evidence>
<evidence type="ECO:0000256" key="2">
    <source>
        <dbReference type="ARBA" id="ARBA00008979"/>
    </source>
</evidence>
<evidence type="ECO:0000256" key="8">
    <source>
        <dbReference type="SAM" id="SignalP"/>
    </source>
</evidence>
<evidence type="ECO:0000256" key="4">
    <source>
        <dbReference type="ARBA" id="ARBA00022989"/>
    </source>
</evidence>
<dbReference type="InterPro" id="IPR036272">
    <property type="entry name" value="Methuselah_N_sf"/>
</dbReference>
<dbReference type="Proteomes" id="UP000037510">
    <property type="component" value="Unassembled WGS sequence"/>
</dbReference>
<keyword evidence="5" id="KW-0297">G-protein coupled receptor</keyword>
<feature type="chain" id="PRO_5005572807" evidence="8">
    <location>
        <begin position="17"/>
        <end position="281"/>
    </location>
</feature>
<keyword evidence="6" id="KW-0675">Receptor</keyword>
<keyword evidence="11" id="KW-1185">Reference proteome</keyword>
<keyword evidence="7" id="KW-0807">Transducer</keyword>
<comment type="subcellular location">
    <subcellularLocation>
        <location evidence="1">Endomembrane system</location>
        <topology evidence="1">Multi-pass membrane protein</topology>
    </subcellularLocation>
</comment>
<dbReference type="EMBL" id="JTDY01005397">
    <property type="protein sequence ID" value="KOB67050.1"/>
    <property type="molecule type" value="Genomic_DNA"/>
</dbReference>
<evidence type="ECO:0000256" key="7">
    <source>
        <dbReference type="ARBA" id="ARBA00023224"/>
    </source>
</evidence>
<reference evidence="10 11" key="1">
    <citation type="journal article" date="2015" name="Genome Biol. Evol.">
        <title>The genome of winter moth (Operophtera brumata) provides a genomic perspective on sexual dimorphism and phenology.</title>
        <authorList>
            <person name="Derks M.F."/>
            <person name="Smit S."/>
            <person name="Salis L."/>
            <person name="Schijlen E."/>
            <person name="Bossers A."/>
            <person name="Mateman C."/>
            <person name="Pijl A.S."/>
            <person name="de Ridder D."/>
            <person name="Groenen M.A."/>
            <person name="Visser M.E."/>
            <person name="Megens H.J."/>
        </authorList>
    </citation>
    <scope>NUCLEOTIDE SEQUENCE [LARGE SCALE GENOMIC DNA]</scope>
    <source>
        <strain evidence="10">WM2013NL</strain>
        <tissue evidence="10">Head and thorax</tissue>
    </source>
</reference>
<evidence type="ECO:0000313" key="11">
    <source>
        <dbReference type="Proteomes" id="UP000037510"/>
    </source>
</evidence>
<proteinExistence type="inferred from homology"/>
<dbReference type="GO" id="GO:0004930">
    <property type="term" value="F:G protein-coupled receptor activity"/>
    <property type="evidence" value="ECO:0007669"/>
    <property type="project" value="UniProtKB-KW"/>
</dbReference>
<evidence type="ECO:0000313" key="10">
    <source>
        <dbReference type="EMBL" id="KOB67050.1"/>
    </source>
</evidence>